<gene>
    <name evidence="2" type="ORF">LIER_07508</name>
</gene>
<name>A0AAV3P8E3_LITER</name>
<accession>A0AAV3P8E3</accession>
<keyword evidence="3" id="KW-1185">Reference proteome</keyword>
<feature type="domain" description="Reverse transcriptase Ty1/copia-type" evidence="1">
    <location>
        <begin position="4"/>
        <end position="123"/>
    </location>
</feature>
<protein>
    <recommendedName>
        <fullName evidence="1">Reverse transcriptase Ty1/copia-type domain-containing protein</fullName>
    </recommendedName>
</protein>
<proteinExistence type="predicted"/>
<dbReference type="Proteomes" id="UP001454036">
    <property type="component" value="Unassembled WGS sequence"/>
</dbReference>
<evidence type="ECO:0000313" key="3">
    <source>
        <dbReference type="Proteomes" id="UP001454036"/>
    </source>
</evidence>
<dbReference type="InterPro" id="IPR043502">
    <property type="entry name" value="DNA/RNA_pol_sf"/>
</dbReference>
<evidence type="ECO:0000313" key="2">
    <source>
        <dbReference type="EMBL" id="GAA0147929.1"/>
    </source>
</evidence>
<organism evidence="2 3">
    <name type="scientific">Lithospermum erythrorhizon</name>
    <name type="common">Purple gromwell</name>
    <name type="synonym">Lithospermum officinale var. erythrorhizon</name>
    <dbReference type="NCBI Taxonomy" id="34254"/>
    <lineage>
        <taxon>Eukaryota</taxon>
        <taxon>Viridiplantae</taxon>
        <taxon>Streptophyta</taxon>
        <taxon>Embryophyta</taxon>
        <taxon>Tracheophyta</taxon>
        <taxon>Spermatophyta</taxon>
        <taxon>Magnoliopsida</taxon>
        <taxon>eudicotyledons</taxon>
        <taxon>Gunneridae</taxon>
        <taxon>Pentapetalae</taxon>
        <taxon>asterids</taxon>
        <taxon>lamiids</taxon>
        <taxon>Boraginales</taxon>
        <taxon>Boraginaceae</taxon>
        <taxon>Boraginoideae</taxon>
        <taxon>Lithospermeae</taxon>
        <taxon>Lithospermum</taxon>
    </lineage>
</organism>
<dbReference type="Pfam" id="PF07727">
    <property type="entry name" value="RVT_2"/>
    <property type="match status" value="1"/>
</dbReference>
<evidence type="ECO:0000259" key="1">
    <source>
        <dbReference type="Pfam" id="PF07727"/>
    </source>
</evidence>
<dbReference type="AlphaFoldDB" id="A0AAV3P8E3"/>
<sequence length="125" mass="14442">MDFKLYQIDVKSAFLNGYLEEEVFVEQPPGFEDAKLPNHVFKLDKALYGLKQAPRAWYDRLSKHLIANDFTKGKVDSTVFLKTNGKHIIIVQIYIDDIIFGATNESLCKEFSSMMTSEFEMSMME</sequence>
<dbReference type="EMBL" id="BAABME010001160">
    <property type="protein sequence ID" value="GAA0147929.1"/>
    <property type="molecule type" value="Genomic_DNA"/>
</dbReference>
<dbReference type="SUPFAM" id="SSF56672">
    <property type="entry name" value="DNA/RNA polymerases"/>
    <property type="match status" value="1"/>
</dbReference>
<dbReference type="InterPro" id="IPR013103">
    <property type="entry name" value="RVT_2"/>
</dbReference>
<reference evidence="2 3" key="1">
    <citation type="submission" date="2024-01" db="EMBL/GenBank/DDBJ databases">
        <title>The complete chloroplast genome sequence of Lithospermum erythrorhizon: insights into the phylogenetic relationship among Boraginaceae species and the maternal lineages of purple gromwells.</title>
        <authorList>
            <person name="Okada T."/>
            <person name="Watanabe K."/>
        </authorList>
    </citation>
    <scope>NUCLEOTIDE SEQUENCE [LARGE SCALE GENOMIC DNA]</scope>
</reference>
<comment type="caution">
    <text evidence="2">The sequence shown here is derived from an EMBL/GenBank/DDBJ whole genome shotgun (WGS) entry which is preliminary data.</text>
</comment>